<proteinExistence type="inferred from homology"/>
<dbReference type="AlphaFoldDB" id="A0A7K4BZW9"/>
<dbReference type="GO" id="GO:0098552">
    <property type="term" value="C:side of membrane"/>
    <property type="evidence" value="ECO:0007669"/>
    <property type="project" value="UniProtKB-ARBA"/>
</dbReference>
<dbReference type="Pfam" id="PF01145">
    <property type="entry name" value="Band_7"/>
    <property type="match status" value="1"/>
</dbReference>
<dbReference type="InterPro" id="IPR001107">
    <property type="entry name" value="Band_7"/>
</dbReference>
<dbReference type="SUPFAM" id="SSF117892">
    <property type="entry name" value="Band 7/SPFH domain"/>
    <property type="match status" value="1"/>
</dbReference>
<dbReference type="InterPro" id="IPR036013">
    <property type="entry name" value="Band_7/SPFH_dom_sf"/>
</dbReference>
<comment type="caution">
    <text evidence="4">The sequence shown here is derived from an EMBL/GenBank/DDBJ whole genome shotgun (WGS) entry which is preliminary data.</text>
</comment>
<evidence type="ECO:0000256" key="1">
    <source>
        <dbReference type="ARBA" id="ARBA00004167"/>
    </source>
</evidence>
<reference evidence="4 5" key="1">
    <citation type="journal article" date="2020" name="Biotechnol. Biofuels">
        <title>New insights from the biogas microbiome by comprehensive genome-resolved metagenomics of nearly 1600 species originating from multiple anaerobic digesters.</title>
        <authorList>
            <person name="Campanaro S."/>
            <person name="Treu L."/>
            <person name="Rodriguez-R L.M."/>
            <person name="Kovalovszki A."/>
            <person name="Ziels R.M."/>
            <person name="Maus I."/>
            <person name="Zhu X."/>
            <person name="Kougias P.G."/>
            <person name="Basile A."/>
            <person name="Luo G."/>
            <person name="Schluter A."/>
            <person name="Konstantinidis K.T."/>
            <person name="Angelidaki I."/>
        </authorList>
    </citation>
    <scope>NUCLEOTIDE SEQUENCE [LARGE SCALE GENOMIC DNA]</scope>
    <source>
        <strain evidence="4">AS22ysBPME_79</strain>
    </source>
</reference>
<dbReference type="InterPro" id="IPR001972">
    <property type="entry name" value="Stomatin_HflK_fam"/>
</dbReference>
<evidence type="ECO:0000313" key="4">
    <source>
        <dbReference type="EMBL" id="NMA44735.1"/>
    </source>
</evidence>
<evidence type="ECO:0000313" key="5">
    <source>
        <dbReference type="Proteomes" id="UP000526302"/>
    </source>
</evidence>
<evidence type="ECO:0000256" key="2">
    <source>
        <dbReference type="ARBA" id="ARBA00008164"/>
    </source>
</evidence>
<accession>A0A7K4BZW9</accession>
<dbReference type="Gene3D" id="6.10.250.2090">
    <property type="match status" value="1"/>
</dbReference>
<dbReference type="PANTHER" id="PTHR10264:SF19">
    <property type="entry name" value="AT06885P-RELATED"/>
    <property type="match status" value="1"/>
</dbReference>
<dbReference type="InterPro" id="IPR043202">
    <property type="entry name" value="Band-7_stomatin-like"/>
</dbReference>
<name>A0A7K4BZW9_9ARCH</name>
<dbReference type="PANTHER" id="PTHR10264">
    <property type="entry name" value="BAND 7 PROTEIN-RELATED"/>
    <property type="match status" value="1"/>
</dbReference>
<gene>
    <name evidence="4" type="ORF">GX950_02925</name>
</gene>
<feature type="domain" description="Band 7" evidence="3">
    <location>
        <begin position="21"/>
        <end position="178"/>
    </location>
</feature>
<dbReference type="SMART" id="SM00244">
    <property type="entry name" value="PHB"/>
    <property type="match status" value="1"/>
</dbReference>
<comment type="similarity">
    <text evidence="2">Belongs to the band 7/mec-2 family.</text>
</comment>
<dbReference type="EMBL" id="JAAZKV010000020">
    <property type="protein sequence ID" value="NMA44735.1"/>
    <property type="molecule type" value="Genomic_DNA"/>
</dbReference>
<organism evidence="4 5">
    <name type="scientific">Candidatus Iainarchaeum sp</name>
    <dbReference type="NCBI Taxonomy" id="3101447"/>
    <lineage>
        <taxon>Archaea</taxon>
        <taxon>Candidatus Iainarchaeota</taxon>
        <taxon>Candidatus Iainarchaeia</taxon>
        <taxon>Candidatus Iainarchaeales</taxon>
        <taxon>Candidatus Iainarchaeaceae</taxon>
        <taxon>Candidatus Iainarchaeum</taxon>
    </lineage>
</organism>
<dbReference type="GO" id="GO:0005886">
    <property type="term" value="C:plasma membrane"/>
    <property type="evidence" value="ECO:0007669"/>
    <property type="project" value="InterPro"/>
</dbReference>
<dbReference type="PRINTS" id="PR00721">
    <property type="entry name" value="STOMATIN"/>
</dbReference>
<sequence>MIGFSIILVPLLVIVFFLALSSIKIVNQYERGVKFTLGKYAGIMKPGLNFVIPIIQSWEKVDIRTMVIDVPKQDIMTRDNISAIVNAVVYYNVSDAKKAIIDVKHYAYAVSQISQTTMREIIGETSLDELLSQRETTAKKIQVILDEATDPWGIKVESVELKEIILPESLVRVISQEAEAEREKRAILLRAKGELESSKNLKDAATNLTKTKGALHLRTLQTIHALSTEHTNTTIYAIPTELMDIFTKKDGKSLLKKLK</sequence>
<dbReference type="Proteomes" id="UP000526302">
    <property type="component" value="Unassembled WGS sequence"/>
</dbReference>
<dbReference type="CDD" id="cd08826">
    <property type="entry name" value="SPFH_eoslipins_u1"/>
    <property type="match status" value="1"/>
</dbReference>
<dbReference type="FunFam" id="3.30.479.30:FF:000004">
    <property type="entry name" value="Putative membrane protease family, stomatin"/>
    <property type="match status" value="1"/>
</dbReference>
<dbReference type="Gene3D" id="3.30.479.30">
    <property type="entry name" value="Band 7 domain"/>
    <property type="match status" value="1"/>
</dbReference>
<comment type="subcellular location">
    <subcellularLocation>
        <location evidence="1">Membrane</location>
        <topology evidence="1">Single-pass membrane protein</topology>
    </subcellularLocation>
</comment>
<evidence type="ECO:0000259" key="3">
    <source>
        <dbReference type="SMART" id="SM00244"/>
    </source>
</evidence>
<protein>
    <submittedName>
        <fullName evidence="4">Slipin family protein</fullName>
    </submittedName>
</protein>